<evidence type="ECO:0000313" key="7">
    <source>
        <dbReference type="EMBL" id="HIV86165.1"/>
    </source>
</evidence>
<dbReference type="InterPro" id="IPR015424">
    <property type="entry name" value="PyrdxlP-dep_Trfase"/>
</dbReference>
<dbReference type="GO" id="GO:0003677">
    <property type="term" value="F:DNA binding"/>
    <property type="evidence" value="ECO:0007669"/>
    <property type="project" value="UniProtKB-KW"/>
</dbReference>
<keyword evidence="7" id="KW-0808">Transferase</keyword>
<dbReference type="PANTHER" id="PTHR46577">
    <property type="entry name" value="HTH-TYPE TRANSCRIPTIONAL REGULATORY PROTEIN GABR"/>
    <property type="match status" value="1"/>
</dbReference>
<dbReference type="CDD" id="cd00609">
    <property type="entry name" value="AAT_like"/>
    <property type="match status" value="1"/>
</dbReference>
<dbReference type="AlphaFoldDB" id="A0A9D1PR70"/>
<name>A0A9D1PR70_9FIRM</name>
<organism evidence="7 8">
    <name type="scientific">Candidatus Monoglobus merdigallinarum</name>
    <dbReference type="NCBI Taxonomy" id="2838698"/>
    <lineage>
        <taxon>Bacteria</taxon>
        <taxon>Bacillati</taxon>
        <taxon>Bacillota</taxon>
        <taxon>Clostridia</taxon>
        <taxon>Monoglobales</taxon>
        <taxon>Monoglobaceae</taxon>
        <taxon>Monoglobus</taxon>
    </lineage>
</organism>
<keyword evidence="5" id="KW-0804">Transcription</keyword>
<dbReference type="CDD" id="cd07377">
    <property type="entry name" value="WHTH_GntR"/>
    <property type="match status" value="1"/>
</dbReference>
<dbReference type="PANTHER" id="PTHR46577:SF1">
    <property type="entry name" value="HTH-TYPE TRANSCRIPTIONAL REGULATORY PROTEIN GABR"/>
    <property type="match status" value="1"/>
</dbReference>
<dbReference type="EMBL" id="DXIJ01000106">
    <property type="protein sequence ID" value="HIV86165.1"/>
    <property type="molecule type" value="Genomic_DNA"/>
</dbReference>
<dbReference type="InterPro" id="IPR051446">
    <property type="entry name" value="HTH_trans_reg/aminotransferase"/>
</dbReference>
<dbReference type="GO" id="GO:0008483">
    <property type="term" value="F:transaminase activity"/>
    <property type="evidence" value="ECO:0007669"/>
    <property type="project" value="UniProtKB-KW"/>
</dbReference>
<reference evidence="7" key="1">
    <citation type="journal article" date="2021" name="PeerJ">
        <title>Extensive microbial diversity within the chicken gut microbiome revealed by metagenomics and culture.</title>
        <authorList>
            <person name="Gilroy R."/>
            <person name="Ravi A."/>
            <person name="Getino M."/>
            <person name="Pursley I."/>
            <person name="Horton D.L."/>
            <person name="Alikhan N.F."/>
            <person name="Baker D."/>
            <person name="Gharbi K."/>
            <person name="Hall N."/>
            <person name="Watson M."/>
            <person name="Adriaenssens E.M."/>
            <person name="Foster-Nyarko E."/>
            <person name="Jarju S."/>
            <person name="Secka A."/>
            <person name="Antonio M."/>
            <person name="Oren A."/>
            <person name="Chaudhuri R.R."/>
            <person name="La Ragione R."/>
            <person name="Hildebrand F."/>
            <person name="Pallen M.J."/>
        </authorList>
    </citation>
    <scope>NUCLEOTIDE SEQUENCE</scope>
    <source>
        <strain evidence="7">5790</strain>
    </source>
</reference>
<evidence type="ECO:0000256" key="3">
    <source>
        <dbReference type="ARBA" id="ARBA00023015"/>
    </source>
</evidence>
<dbReference type="Gene3D" id="3.40.640.10">
    <property type="entry name" value="Type I PLP-dependent aspartate aminotransferase-like (Major domain)"/>
    <property type="match status" value="1"/>
</dbReference>
<dbReference type="SMART" id="SM00345">
    <property type="entry name" value="HTH_GNTR"/>
    <property type="match status" value="1"/>
</dbReference>
<dbReference type="InterPro" id="IPR000524">
    <property type="entry name" value="Tscrpt_reg_HTH_GntR"/>
</dbReference>
<dbReference type="InterPro" id="IPR036390">
    <property type="entry name" value="WH_DNA-bd_sf"/>
</dbReference>
<evidence type="ECO:0000313" key="8">
    <source>
        <dbReference type="Proteomes" id="UP000824162"/>
    </source>
</evidence>
<sequence length="463" mass="51706">MKDVKYKLDKHLKEPLYIQLYNHFKKDILSGNISDNERLPSRRNLSQTLGLSKNTVELAYQKLVDEGYAVSHSRSGYYARQSSPLNADISEPDFYDTTGIIYTMSQNGVDAGLIPKDAITKIYREFIYDIGDLLPFGHKYGETKLRKAISHLLYELHGVSAAADRIIIGAGSDYLLQQLTHVLGPDAVIGFENPPFARSYIPVKNSGRRVELINTGMDFFPMAELHASDINVMYVSPCCQFPTARQLSKEQRAELLSWADAGPDRYIIEAGFDADFSVKSSPGPLLAENAEKVIYLGGFSRTVIPSFKTSYIVLPEKLKEKFNERLPYYTNLSSRLEQQVIAGYIQSGKYQRHTERLERVYAEKQQTLLNALKSSAIAPHLTLYSGGSGTFIVLAVNNGMTEAELRSSAAENGVKIIPLSLCSISYNKYIPKNSFILGYGELKQNEITDAVSHLVKAWSPAAQ</sequence>
<dbReference type="Proteomes" id="UP000824162">
    <property type="component" value="Unassembled WGS sequence"/>
</dbReference>
<keyword evidence="7" id="KW-0032">Aminotransferase</keyword>
<keyword evidence="3" id="KW-0805">Transcription regulation</keyword>
<evidence type="ECO:0000256" key="2">
    <source>
        <dbReference type="ARBA" id="ARBA00022898"/>
    </source>
</evidence>
<accession>A0A9D1PR70</accession>
<keyword evidence="4" id="KW-0238">DNA-binding</keyword>
<evidence type="ECO:0000256" key="1">
    <source>
        <dbReference type="ARBA" id="ARBA00005384"/>
    </source>
</evidence>
<gene>
    <name evidence="7" type="ORF">H9900_05075</name>
</gene>
<dbReference type="GO" id="GO:0003700">
    <property type="term" value="F:DNA-binding transcription factor activity"/>
    <property type="evidence" value="ECO:0007669"/>
    <property type="project" value="InterPro"/>
</dbReference>
<dbReference type="InterPro" id="IPR036388">
    <property type="entry name" value="WH-like_DNA-bd_sf"/>
</dbReference>
<evidence type="ECO:0000256" key="5">
    <source>
        <dbReference type="ARBA" id="ARBA00023163"/>
    </source>
</evidence>
<protein>
    <submittedName>
        <fullName evidence="7">PLP-dependent aminotransferase family protein</fullName>
    </submittedName>
</protein>
<comment type="caution">
    <text evidence="7">The sequence shown here is derived from an EMBL/GenBank/DDBJ whole genome shotgun (WGS) entry which is preliminary data.</text>
</comment>
<dbReference type="SUPFAM" id="SSF53383">
    <property type="entry name" value="PLP-dependent transferases"/>
    <property type="match status" value="1"/>
</dbReference>
<dbReference type="Pfam" id="PF00392">
    <property type="entry name" value="GntR"/>
    <property type="match status" value="1"/>
</dbReference>
<dbReference type="SUPFAM" id="SSF46785">
    <property type="entry name" value="Winged helix' DNA-binding domain"/>
    <property type="match status" value="1"/>
</dbReference>
<dbReference type="PROSITE" id="PS50949">
    <property type="entry name" value="HTH_GNTR"/>
    <property type="match status" value="1"/>
</dbReference>
<dbReference type="InterPro" id="IPR015421">
    <property type="entry name" value="PyrdxlP-dep_Trfase_major"/>
</dbReference>
<proteinExistence type="inferred from homology"/>
<dbReference type="Gene3D" id="1.10.10.10">
    <property type="entry name" value="Winged helix-like DNA-binding domain superfamily/Winged helix DNA-binding domain"/>
    <property type="match status" value="1"/>
</dbReference>
<reference evidence="7" key="2">
    <citation type="submission" date="2021-04" db="EMBL/GenBank/DDBJ databases">
        <authorList>
            <person name="Gilroy R."/>
        </authorList>
    </citation>
    <scope>NUCLEOTIDE SEQUENCE</scope>
    <source>
        <strain evidence="7">5790</strain>
    </source>
</reference>
<evidence type="ECO:0000259" key="6">
    <source>
        <dbReference type="PROSITE" id="PS50949"/>
    </source>
</evidence>
<comment type="similarity">
    <text evidence="1">In the C-terminal section; belongs to the class-I pyridoxal-phosphate-dependent aminotransferase family.</text>
</comment>
<keyword evidence="2" id="KW-0663">Pyridoxal phosphate</keyword>
<evidence type="ECO:0000256" key="4">
    <source>
        <dbReference type="ARBA" id="ARBA00023125"/>
    </source>
</evidence>
<feature type="domain" description="HTH gntR-type" evidence="6">
    <location>
        <begin position="14"/>
        <end position="82"/>
    </location>
</feature>